<dbReference type="EMBL" id="JQAN02000001">
    <property type="protein sequence ID" value="PPD59158.1"/>
    <property type="molecule type" value="Genomic_DNA"/>
</dbReference>
<dbReference type="InterPro" id="IPR050090">
    <property type="entry name" value="Tyrosine_recombinase_XerCD"/>
</dbReference>
<dbReference type="AlphaFoldDB" id="A0A2P5PA19"/>
<dbReference type="InterPro" id="IPR002104">
    <property type="entry name" value="Integrase_catalytic"/>
</dbReference>
<dbReference type="GO" id="GO:0015074">
    <property type="term" value="P:DNA integration"/>
    <property type="evidence" value="ECO:0007669"/>
    <property type="project" value="InterPro"/>
</dbReference>
<protein>
    <recommendedName>
        <fullName evidence="2">Tyr recombinase domain-containing protein</fullName>
    </recommendedName>
</protein>
<evidence type="ECO:0000259" key="2">
    <source>
        <dbReference type="PROSITE" id="PS51898"/>
    </source>
</evidence>
<dbReference type="PANTHER" id="PTHR30349:SF64">
    <property type="entry name" value="PROPHAGE INTEGRASE INTD-RELATED"/>
    <property type="match status" value="1"/>
</dbReference>
<dbReference type="PROSITE" id="PS51898">
    <property type="entry name" value="TYR_RECOMBINASE"/>
    <property type="match status" value="1"/>
</dbReference>
<gene>
    <name evidence="3" type="ORF">JP09_000310</name>
</gene>
<comment type="caution">
    <text evidence="3">The sequence shown here is derived from an EMBL/GenBank/DDBJ whole genome shotgun (WGS) entry which is preliminary data.</text>
</comment>
<dbReference type="Proteomes" id="UP000235653">
    <property type="component" value="Unassembled WGS sequence"/>
</dbReference>
<evidence type="ECO:0000313" key="3">
    <source>
        <dbReference type="EMBL" id="PPD59158.1"/>
    </source>
</evidence>
<dbReference type="GO" id="GO:0006310">
    <property type="term" value="P:DNA recombination"/>
    <property type="evidence" value="ECO:0007669"/>
    <property type="project" value="UniProtKB-KW"/>
</dbReference>
<dbReference type="SUPFAM" id="SSF56349">
    <property type="entry name" value="DNA breaking-rejoining enzymes"/>
    <property type="match status" value="1"/>
</dbReference>
<dbReference type="Pfam" id="PF00589">
    <property type="entry name" value="Phage_integrase"/>
    <property type="match status" value="1"/>
</dbReference>
<feature type="domain" description="Tyr recombinase" evidence="2">
    <location>
        <begin position="93"/>
        <end position="265"/>
    </location>
</feature>
<evidence type="ECO:0000256" key="1">
    <source>
        <dbReference type="ARBA" id="ARBA00023172"/>
    </source>
</evidence>
<dbReference type="PANTHER" id="PTHR30349">
    <property type="entry name" value="PHAGE INTEGRASE-RELATED"/>
    <property type="match status" value="1"/>
</dbReference>
<dbReference type="OrthoDB" id="144173at2"/>
<name>A0A2P5PA19_9CHLR</name>
<keyword evidence="1" id="KW-0233">DNA recombination</keyword>
<accession>A0A2P5PA19</accession>
<dbReference type="InterPro" id="IPR013762">
    <property type="entry name" value="Integrase-like_cat_sf"/>
</dbReference>
<dbReference type="InterPro" id="IPR011010">
    <property type="entry name" value="DNA_brk_join_enz"/>
</dbReference>
<keyword evidence="4" id="KW-1185">Reference proteome</keyword>
<dbReference type="Gene3D" id="1.10.443.10">
    <property type="entry name" value="Intergrase catalytic core"/>
    <property type="match status" value="1"/>
</dbReference>
<organism evidence="3 4">
    <name type="scientific">Dehalogenimonas etheniformans</name>
    <dbReference type="NCBI Taxonomy" id="1536648"/>
    <lineage>
        <taxon>Bacteria</taxon>
        <taxon>Bacillati</taxon>
        <taxon>Chloroflexota</taxon>
        <taxon>Dehalococcoidia</taxon>
        <taxon>Dehalococcoidales</taxon>
        <taxon>Dehalococcoidaceae</taxon>
        <taxon>Dehalogenimonas</taxon>
    </lineage>
</organism>
<proteinExistence type="predicted"/>
<sequence length="404" mass="45948">MTNEELLAQYSAELKLKLVDDQYRQYMRTLDLFFNHCGGLPPTRQLALGFLNQFNDRAPSTKRRYANMIAGLFTSDAGLAIKDFRIDIPVGKPLPQVVTDEQFYKLIEAMGERRSFRANIPRDRLLVLFLGRTGARREEAAEVIIGDVELGKSPQVIFHGKGSKDRMVPILPELVKPLSTFIEGKDPKQSLFGMTKFTITNKIHDAAERAGLKLHTHSLRHYCAGWMLRQGFTAREVQGWLGHERLDTTGRYLDLLPEDLHHAVKRTNMEKPSDFAGADMDETIAGLSEFDVWVSGVKMNCLAVLERTWGKFISGVTTGDLLTKLIEEYSLSKDNPQELWDKTDDLLKELSLYQVIRIEQRRRTGSIRGSVDADYWVLTDYGKSTVLKLRHEKVNAISQTNELS</sequence>
<reference evidence="3 4" key="1">
    <citation type="journal article" date="2017" name="ISME J.">
        <title>Grape pomace compost harbors organohalide-respiring Dehalogenimonas species with novel reductive dehalogenase genes.</title>
        <authorList>
            <person name="Yang Y."/>
            <person name="Higgins S.A."/>
            <person name="Yan J."/>
            <person name="Simsir B."/>
            <person name="Chourey K."/>
            <person name="Iyer R."/>
            <person name="Hettich R.L."/>
            <person name="Baldwin B."/>
            <person name="Ogles D.M."/>
            <person name="Loffler F.E."/>
        </authorList>
    </citation>
    <scope>NUCLEOTIDE SEQUENCE [LARGE SCALE GENOMIC DNA]</scope>
    <source>
        <strain evidence="3 4">GP</strain>
    </source>
</reference>
<evidence type="ECO:0000313" key="4">
    <source>
        <dbReference type="Proteomes" id="UP000235653"/>
    </source>
</evidence>
<dbReference type="GO" id="GO:0003677">
    <property type="term" value="F:DNA binding"/>
    <property type="evidence" value="ECO:0007669"/>
    <property type="project" value="InterPro"/>
</dbReference>